<dbReference type="EMBL" id="SNXS01000001">
    <property type="protein sequence ID" value="TDP74046.1"/>
    <property type="molecule type" value="Genomic_DNA"/>
</dbReference>
<accession>A0A4R6QS98</accession>
<sequence length="212" mass="23898">MCSNYQTVTSTDRLLTYFGVERPKGTEPPELVFPGYLAPFIVAAKHRPEMEREAQLGLFGLLPSWAKDLAFGRKTFNARSETVAEKPSFRDAWAKGRRCIIPAEAVYEPCWETGKAVKWAISRRDGLPLGLAGLWGYWRDKDGKEVLSFTMLTISGAGHEIYERMHKPGEEKRMVVILDEAEYDAWLNCPVAEAAAFLKQYPANRLEAKPLG</sequence>
<dbReference type="Gene3D" id="3.90.1680.10">
    <property type="entry name" value="SOS response associated peptidase-like"/>
    <property type="match status" value="1"/>
</dbReference>
<dbReference type="OrthoDB" id="6192129at2"/>
<keyword evidence="2 8" id="KW-0645">Protease</keyword>
<dbReference type="Proteomes" id="UP000295361">
    <property type="component" value="Unassembled WGS sequence"/>
</dbReference>
<protein>
    <recommendedName>
        <fullName evidence="8">Abasic site processing protein</fullName>
        <ecNumber evidence="8">3.4.-.-</ecNumber>
    </recommendedName>
</protein>
<dbReference type="EC" id="3.4.-.-" evidence="8"/>
<dbReference type="AlphaFoldDB" id="A0A4R6QS98"/>
<organism evidence="9 10">
    <name type="scientific">Roseateles toxinivorans</name>
    <dbReference type="NCBI Taxonomy" id="270368"/>
    <lineage>
        <taxon>Bacteria</taxon>
        <taxon>Pseudomonadati</taxon>
        <taxon>Pseudomonadota</taxon>
        <taxon>Betaproteobacteria</taxon>
        <taxon>Burkholderiales</taxon>
        <taxon>Sphaerotilaceae</taxon>
        <taxon>Roseateles</taxon>
    </lineage>
</organism>
<keyword evidence="6" id="KW-0238">DNA-binding</keyword>
<dbReference type="InterPro" id="IPR003738">
    <property type="entry name" value="SRAP"/>
</dbReference>
<dbReference type="GO" id="GO:0016829">
    <property type="term" value="F:lyase activity"/>
    <property type="evidence" value="ECO:0007669"/>
    <property type="project" value="UniProtKB-KW"/>
</dbReference>
<gene>
    <name evidence="9" type="ORF">DES47_10192</name>
</gene>
<evidence type="ECO:0000256" key="3">
    <source>
        <dbReference type="ARBA" id="ARBA00022763"/>
    </source>
</evidence>
<dbReference type="GO" id="GO:0003697">
    <property type="term" value="F:single-stranded DNA binding"/>
    <property type="evidence" value="ECO:0007669"/>
    <property type="project" value="InterPro"/>
</dbReference>
<comment type="similarity">
    <text evidence="1 8">Belongs to the SOS response-associated peptidase family.</text>
</comment>
<evidence type="ECO:0000256" key="2">
    <source>
        <dbReference type="ARBA" id="ARBA00022670"/>
    </source>
</evidence>
<evidence type="ECO:0000256" key="5">
    <source>
        <dbReference type="ARBA" id="ARBA00023124"/>
    </source>
</evidence>
<comment type="caution">
    <text evidence="9">The sequence shown here is derived from an EMBL/GenBank/DDBJ whole genome shotgun (WGS) entry which is preliminary data.</text>
</comment>
<dbReference type="InterPro" id="IPR036590">
    <property type="entry name" value="SRAP-like"/>
</dbReference>
<name>A0A4R6QS98_9BURK</name>
<keyword evidence="3" id="KW-0227">DNA damage</keyword>
<keyword evidence="5" id="KW-0190">Covalent protein-DNA linkage</keyword>
<dbReference type="Pfam" id="PF02586">
    <property type="entry name" value="SRAP"/>
    <property type="match status" value="1"/>
</dbReference>
<dbReference type="PANTHER" id="PTHR13604:SF0">
    <property type="entry name" value="ABASIC SITE PROCESSING PROTEIN HMCES"/>
    <property type="match status" value="1"/>
</dbReference>
<evidence type="ECO:0000313" key="10">
    <source>
        <dbReference type="Proteomes" id="UP000295361"/>
    </source>
</evidence>
<keyword evidence="10" id="KW-1185">Reference proteome</keyword>
<dbReference type="InParanoid" id="A0A4R6QS98"/>
<dbReference type="GO" id="GO:0006508">
    <property type="term" value="P:proteolysis"/>
    <property type="evidence" value="ECO:0007669"/>
    <property type="project" value="UniProtKB-KW"/>
</dbReference>
<keyword evidence="7" id="KW-0456">Lyase</keyword>
<proteinExistence type="inferred from homology"/>
<evidence type="ECO:0000256" key="6">
    <source>
        <dbReference type="ARBA" id="ARBA00023125"/>
    </source>
</evidence>
<dbReference type="PANTHER" id="PTHR13604">
    <property type="entry name" value="DC12-RELATED"/>
    <property type="match status" value="1"/>
</dbReference>
<reference evidence="9 10" key="1">
    <citation type="submission" date="2019-03" db="EMBL/GenBank/DDBJ databases">
        <title>Genomic Encyclopedia of Type Strains, Phase IV (KMG-IV): sequencing the most valuable type-strain genomes for metagenomic binning, comparative biology and taxonomic classification.</title>
        <authorList>
            <person name="Goeker M."/>
        </authorList>
    </citation>
    <scope>NUCLEOTIDE SEQUENCE [LARGE SCALE GENOMIC DNA]</scope>
    <source>
        <strain evidence="9 10">DSM 16998</strain>
    </source>
</reference>
<evidence type="ECO:0000256" key="7">
    <source>
        <dbReference type="ARBA" id="ARBA00023239"/>
    </source>
</evidence>
<dbReference type="SUPFAM" id="SSF143081">
    <property type="entry name" value="BB1717-like"/>
    <property type="match status" value="1"/>
</dbReference>
<keyword evidence="4 8" id="KW-0378">Hydrolase</keyword>
<evidence type="ECO:0000256" key="4">
    <source>
        <dbReference type="ARBA" id="ARBA00022801"/>
    </source>
</evidence>
<evidence type="ECO:0000313" key="9">
    <source>
        <dbReference type="EMBL" id="TDP74046.1"/>
    </source>
</evidence>
<evidence type="ECO:0000256" key="1">
    <source>
        <dbReference type="ARBA" id="ARBA00008136"/>
    </source>
</evidence>
<evidence type="ECO:0000256" key="8">
    <source>
        <dbReference type="RuleBase" id="RU364100"/>
    </source>
</evidence>
<dbReference type="GO" id="GO:0008233">
    <property type="term" value="F:peptidase activity"/>
    <property type="evidence" value="ECO:0007669"/>
    <property type="project" value="UniProtKB-KW"/>
</dbReference>
<dbReference type="GO" id="GO:0106300">
    <property type="term" value="P:protein-DNA covalent cross-linking repair"/>
    <property type="evidence" value="ECO:0007669"/>
    <property type="project" value="InterPro"/>
</dbReference>